<dbReference type="STRING" id="126957.T1JHQ0"/>
<feature type="compositionally biased region" description="Polar residues" evidence="1">
    <location>
        <begin position="65"/>
        <end position="79"/>
    </location>
</feature>
<feature type="compositionally biased region" description="Low complexity" evidence="1">
    <location>
        <begin position="120"/>
        <end position="143"/>
    </location>
</feature>
<protein>
    <submittedName>
        <fullName evidence="2">Uncharacterized protein</fullName>
    </submittedName>
</protein>
<dbReference type="AlphaFoldDB" id="T1JHQ0"/>
<evidence type="ECO:0000256" key="1">
    <source>
        <dbReference type="SAM" id="MobiDB-lite"/>
    </source>
</evidence>
<accession>T1JHQ0</accession>
<dbReference type="HOGENOM" id="CLU_1357692_0_0_1"/>
<dbReference type="Proteomes" id="UP000014500">
    <property type="component" value="Unassembled WGS sequence"/>
</dbReference>
<evidence type="ECO:0000313" key="3">
    <source>
        <dbReference type="Proteomes" id="UP000014500"/>
    </source>
</evidence>
<dbReference type="EnsemblMetazoa" id="SMAR013381-RA">
    <property type="protein sequence ID" value="SMAR013381-PA"/>
    <property type="gene ID" value="SMAR013381"/>
</dbReference>
<evidence type="ECO:0000313" key="2">
    <source>
        <dbReference type="EnsemblMetazoa" id="SMAR013381-PA"/>
    </source>
</evidence>
<reference evidence="3" key="1">
    <citation type="submission" date="2011-05" db="EMBL/GenBank/DDBJ databases">
        <authorList>
            <person name="Richards S.R."/>
            <person name="Qu J."/>
            <person name="Jiang H."/>
            <person name="Jhangiani S.N."/>
            <person name="Agravi P."/>
            <person name="Goodspeed R."/>
            <person name="Gross S."/>
            <person name="Mandapat C."/>
            <person name="Jackson L."/>
            <person name="Mathew T."/>
            <person name="Pu L."/>
            <person name="Thornton R."/>
            <person name="Saada N."/>
            <person name="Wilczek-Boney K.B."/>
            <person name="Lee S."/>
            <person name="Kovar C."/>
            <person name="Wu Y."/>
            <person name="Scherer S.E."/>
            <person name="Worley K.C."/>
            <person name="Muzny D.M."/>
            <person name="Gibbs R."/>
        </authorList>
    </citation>
    <scope>NUCLEOTIDE SEQUENCE</scope>
    <source>
        <strain evidence="3">Brora</strain>
    </source>
</reference>
<organism evidence="2 3">
    <name type="scientific">Strigamia maritima</name>
    <name type="common">European centipede</name>
    <name type="synonym">Geophilus maritimus</name>
    <dbReference type="NCBI Taxonomy" id="126957"/>
    <lineage>
        <taxon>Eukaryota</taxon>
        <taxon>Metazoa</taxon>
        <taxon>Ecdysozoa</taxon>
        <taxon>Arthropoda</taxon>
        <taxon>Myriapoda</taxon>
        <taxon>Chilopoda</taxon>
        <taxon>Pleurostigmophora</taxon>
        <taxon>Geophilomorpha</taxon>
        <taxon>Linotaeniidae</taxon>
        <taxon>Strigamia</taxon>
    </lineage>
</organism>
<sequence>MASVMKRRRSRRRVAALTFLSNISLDGSYRDTKLAILKTRVAVEKTERNGVVSSDVDEQKKAEVDQSSTSKRPNSPQPTIVTTILPEEFLCVERDRFSTLVSASDKESRKKLVSQPTLHSGSSTESLGGRSRRTSGSVSDSSAASSREVHFYKGCKEQIREERVVLSLKNVPFLIFSSLTYNRKTFHSSWNWSPITMRRGFP</sequence>
<dbReference type="EMBL" id="JH431907">
    <property type="status" value="NOT_ANNOTATED_CDS"/>
    <property type="molecule type" value="Genomic_DNA"/>
</dbReference>
<keyword evidence="3" id="KW-1185">Reference proteome</keyword>
<feature type="region of interest" description="Disordered" evidence="1">
    <location>
        <begin position="111"/>
        <end position="143"/>
    </location>
</feature>
<name>T1JHQ0_STRMM</name>
<feature type="region of interest" description="Disordered" evidence="1">
    <location>
        <begin position="50"/>
        <end position="79"/>
    </location>
</feature>
<proteinExistence type="predicted"/>
<reference evidence="2" key="2">
    <citation type="submission" date="2015-02" db="UniProtKB">
        <authorList>
            <consortium name="EnsemblMetazoa"/>
        </authorList>
    </citation>
    <scope>IDENTIFICATION</scope>
</reference>